<dbReference type="PRINTS" id="PR00480">
    <property type="entry name" value="ASTACIN"/>
</dbReference>
<dbReference type="OrthoDB" id="291007at2759"/>
<dbReference type="InterPro" id="IPR013806">
    <property type="entry name" value="Kringle-like"/>
</dbReference>
<dbReference type="InterPro" id="IPR024079">
    <property type="entry name" value="MetalloPept_cat_dom_sf"/>
</dbReference>
<dbReference type="PROSITE" id="PS51864">
    <property type="entry name" value="ASTACIN"/>
    <property type="match status" value="1"/>
</dbReference>
<gene>
    <name evidence="20" type="primary">LOC116289599</name>
</gene>
<dbReference type="PROSITE" id="PS51092">
    <property type="entry name" value="FN2_2"/>
    <property type="match status" value="1"/>
</dbReference>
<evidence type="ECO:0000256" key="8">
    <source>
        <dbReference type="ARBA" id="ARBA00022833"/>
    </source>
</evidence>
<feature type="domain" description="ShKT" evidence="17">
    <location>
        <begin position="375"/>
        <end position="412"/>
    </location>
</feature>
<feature type="region of interest" description="Disordered" evidence="15">
    <location>
        <begin position="354"/>
        <end position="373"/>
    </location>
</feature>
<evidence type="ECO:0000256" key="10">
    <source>
        <dbReference type="ARBA" id="ARBA00023157"/>
    </source>
</evidence>
<keyword evidence="4 13" id="KW-0645">Protease</keyword>
<proteinExistence type="predicted"/>
<evidence type="ECO:0000256" key="3">
    <source>
        <dbReference type="ARBA" id="ARBA00022656"/>
    </source>
</evidence>
<dbReference type="PANTHER" id="PTHR10127">
    <property type="entry name" value="DISCOIDIN, CUB, EGF, LAMININ , AND ZINC METALLOPROTEASE DOMAIN CONTAINING"/>
    <property type="match status" value="1"/>
</dbReference>
<dbReference type="SMART" id="SM00254">
    <property type="entry name" value="ShKT"/>
    <property type="match status" value="2"/>
</dbReference>
<feature type="domain" description="Fibronectin type-II" evidence="16">
    <location>
        <begin position="52"/>
        <end position="98"/>
    </location>
</feature>
<dbReference type="InterPro" id="IPR006026">
    <property type="entry name" value="Peptidase_Metallo"/>
</dbReference>
<evidence type="ECO:0000256" key="5">
    <source>
        <dbReference type="ARBA" id="ARBA00022723"/>
    </source>
</evidence>
<dbReference type="SUPFAM" id="SSF55486">
    <property type="entry name" value="Metalloproteases ('zincins'), catalytic domain"/>
    <property type="match status" value="1"/>
</dbReference>
<feature type="domain" description="Peptidase M12A" evidence="18">
    <location>
        <begin position="157"/>
        <end position="354"/>
    </location>
</feature>
<evidence type="ECO:0000256" key="4">
    <source>
        <dbReference type="ARBA" id="ARBA00022670"/>
    </source>
</evidence>
<dbReference type="PRINTS" id="PR00013">
    <property type="entry name" value="FNTYPEII"/>
</dbReference>
<feature type="domain" description="ShKT" evidence="17">
    <location>
        <begin position="418"/>
        <end position="452"/>
    </location>
</feature>
<dbReference type="CDD" id="cd00062">
    <property type="entry name" value="FN2"/>
    <property type="match status" value="1"/>
</dbReference>
<evidence type="ECO:0000313" key="19">
    <source>
        <dbReference type="Proteomes" id="UP000515163"/>
    </source>
</evidence>
<dbReference type="SUPFAM" id="SSF57440">
    <property type="entry name" value="Kringle-like"/>
    <property type="match status" value="1"/>
</dbReference>
<keyword evidence="8 13" id="KW-0862">Zinc</keyword>
<keyword evidence="14" id="KW-0732">Signal</keyword>
<evidence type="ECO:0000256" key="6">
    <source>
        <dbReference type="ARBA" id="ARBA00022737"/>
    </source>
</evidence>
<dbReference type="EC" id="3.4.24.-" evidence="14"/>
<evidence type="ECO:0000313" key="20">
    <source>
        <dbReference type="RefSeq" id="XP_031552405.1"/>
    </source>
</evidence>
<dbReference type="InterPro" id="IPR036943">
    <property type="entry name" value="FN_type2_sf"/>
</dbReference>
<dbReference type="Proteomes" id="UP000515163">
    <property type="component" value="Unplaced"/>
</dbReference>
<keyword evidence="3" id="KW-0800">Toxin</keyword>
<name>A0A6P8HIK1_ACTTE</name>
<evidence type="ECO:0000256" key="1">
    <source>
        <dbReference type="ARBA" id="ARBA00002657"/>
    </source>
</evidence>
<evidence type="ECO:0000259" key="17">
    <source>
        <dbReference type="PROSITE" id="PS51670"/>
    </source>
</evidence>
<keyword evidence="19" id="KW-1185">Reference proteome</keyword>
<dbReference type="Pfam" id="PF01400">
    <property type="entry name" value="Astacin"/>
    <property type="match status" value="1"/>
</dbReference>
<evidence type="ECO:0000256" key="12">
    <source>
        <dbReference type="PROSITE-ProRule" id="PRU01005"/>
    </source>
</evidence>
<dbReference type="PROSITE" id="PS51670">
    <property type="entry name" value="SHKT"/>
    <property type="match status" value="2"/>
</dbReference>
<dbReference type="InterPro" id="IPR000562">
    <property type="entry name" value="FN_type2_dom"/>
</dbReference>
<dbReference type="InterPro" id="IPR001506">
    <property type="entry name" value="Peptidase_M12A"/>
</dbReference>
<dbReference type="Gene3D" id="1.10.10.1940">
    <property type="match status" value="1"/>
</dbReference>
<keyword evidence="6" id="KW-0677">Repeat</keyword>
<dbReference type="Gene3D" id="3.40.390.10">
    <property type="entry name" value="Collagenase (Catalytic Domain)"/>
    <property type="match status" value="1"/>
</dbReference>
<dbReference type="Pfam" id="PF00040">
    <property type="entry name" value="fn2"/>
    <property type="match status" value="1"/>
</dbReference>
<organism evidence="19 20">
    <name type="scientific">Actinia tenebrosa</name>
    <name type="common">Australian red waratah sea anemone</name>
    <dbReference type="NCBI Taxonomy" id="6105"/>
    <lineage>
        <taxon>Eukaryota</taxon>
        <taxon>Metazoa</taxon>
        <taxon>Cnidaria</taxon>
        <taxon>Anthozoa</taxon>
        <taxon>Hexacorallia</taxon>
        <taxon>Actiniaria</taxon>
        <taxon>Actiniidae</taxon>
        <taxon>Actinia</taxon>
    </lineage>
</organism>
<dbReference type="GO" id="GO:0090729">
    <property type="term" value="F:toxin activity"/>
    <property type="evidence" value="ECO:0007669"/>
    <property type="project" value="UniProtKB-KW"/>
</dbReference>
<feature type="active site" evidence="13">
    <location>
        <position position="254"/>
    </location>
</feature>
<dbReference type="RefSeq" id="XP_031552405.1">
    <property type="nucleotide sequence ID" value="XM_031696545.1"/>
</dbReference>
<dbReference type="InterPro" id="IPR034035">
    <property type="entry name" value="Astacin-like_dom"/>
</dbReference>
<accession>A0A6P8HIK1</accession>
<dbReference type="GO" id="GO:0006508">
    <property type="term" value="P:proteolysis"/>
    <property type="evidence" value="ECO:0007669"/>
    <property type="project" value="UniProtKB-KW"/>
</dbReference>
<keyword evidence="5 13" id="KW-0479">Metal-binding</keyword>
<comment type="function">
    <text evidence="1">Metalloprotease.</text>
</comment>
<evidence type="ECO:0000259" key="16">
    <source>
        <dbReference type="PROSITE" id="PS51092"/>
    </source>
</evidence>
<comment type="caution">
    <text evidence="11">Lacks conserved residue(s) required for the propagation of feature annotation.</text>
</comment>
<evidence type="ECO:0000259" key="18">
    <source>
        <dbReference type="PROSITE" id="PS51864"/>
    </source>
</evidence>
<dbReference type="GO" id="GO:0018996">
    <property type="term" value="P:molting cycle, collagen and cuticulin-based cuticle"/>
    <property type="evidence" value="ECO:0007669"/>
    <property type="project" value="UniProtKB-ARBA"/>
</dbReference>
<keyword evidence="2" id="KW-0245">EGF-like domain</keyword>
<feature type="binding site" evidence="13">
    <location>
        <position position="263"/>
    </location>
    <ligand>
        <name>Zn(2+)</name>
        <dbReference type="ChEBI" id="CHEBI:29105"/>
        <note>catalytic</note>
    </ligand>
</feature>
<keyword evidence="7 13" id="KW-0378">Hydrolase</keyword>
<dbReference type="GeneID" id="116289599"/>
<feature type="chain" id="PRO_5028500813" description="Metalloendopeptidase" evidence="14">
    <location>
        <begin position="29"/>
        <end position="453"/>
    </location>
</feature>
<dbReference type="Pfam" id="PF01549">
    <property type="entry name" value="ShK"/>
    <property type="match status" value="2"/>
</dbReference>
<dbReference type="Gene3D" id="1.10.10.1870">
    <property type="entry name" value="ShTK domain-like"/>
    <property type="match status" value="1"/>
</dbReference>
<evidence type="ECO:0000256" key="13">
    <source>
        <dbReference type="PROSITE-ProRule" id="PRU01211"/>
    </source>
</evidence>
<feature type="binding site" evidence="13">
    <location>
        <position position="253"/>
    </location>
    <ligand>
        <name>Zn(2+)</name>
        <dbReference type="ChEBI" id="CHEBI:29105"/>
        <note>catalytic</note>
    </ligand>
</feature>
<dbReference type="AlphaFoldDB" id="A0A6P8HIK1"/>
<keyword evidence="9 13" id="KW-0482">Metalloprotease</keyword>
<dbReference type="KEGG" id="aten:116289599"/>
<feature type="signal peptide" evidence="14">
    <location>
        <begin position="1"/>
        <end position="28"/>
    </location>
</feature>
<evidence type="ECO:0000256" key="11">
    <source>
        <dbReference type="PROSITE-ProRule" id="PRU00479"/>
    </source>
</evidence>
<comment type="cofactor">
    <cofactor evidence="13 14">
        <name>Zn(2+)</name>
        <dbReference type="ChEBI" id="CHEBI:29105"/>
    </cofactor>
    <text evidence="13 14">Binds 1 zinc ion per subunit.</text>
</comment>
<dbReference type="SMART" id="SM00235">
    <property type="entry name" value="ZnMc"/>
    <property type="match status" value="1"/>
</dbReference>
<evidence type="ECO:0000256" key="2">
    <source>
        <dbReference type="ARBA" id="ARBA00022536"/>
    </source>
</evidence>
<reference evidence="20" key="1">
    <citation type="submission" date="2025-08" db="UniProtKB">
        <authorList>
            <consortium name="RefSeq"/>
        </authorList>
    </citation>
    <scope>IDENTIFICATION</scope>
    <source>
        <tissue evidence="20">Tentacle</tissue>
    </source>
</reference>
<dbReference type="InterPro" id="IPR003582">
    <property type="entry name" value="ShKT_dom"/>
</dbReference>
<dbReference type="GO" id="GO:0008270">
    <property type="term" value="F:zinc ion binding"/>
    <property type="evidence" value="ECO:0007669"/>
    <property type="project" value="UniProtKB-UniRule"/>
</dbReference>
<evidence type="ECO:0000256" key="15">
    <source>
        <dbReference type="SAM" id="MobiDB-lite"/>
    </source>
</evidence>
<keyword evidence="10 12" id="KW-1015">Disulfide bond</keyword>
<dbReference type="Gene3D" id="2.10.10.10">
    <property type="entry name" value="Fibronectin, type II, collagen-binding"/>
    <property type="match status" value="1"/>
</dbReference>
<dbReference type="GO" id="GO:0004222">
    <property type="term" value="F:metalloendopeptidase activity"/>
    <property type="evidence" value="ECO:0007669"/>
    <property type="project" value="UniProtKB-UniRule"/>
</dbReference>
<sequence>MLSSRGYFIGYLLAFIAFHLAVMSHCAAVPSKAPANPAVPPSYSKCDTRKTKDGECCVFPFTYRGTEYYDCTTKDHSKEWCATTSDYDNDSQWGECVNGGPKPVFDVILKANKKQAAFRTSGEELFQGDIVVDSQIRTYLASIGANNTTSGSRTKRAAMRNTRARWITNGRAIVPYVIERSNYYARGVILQAMRHWESKVPCIKFTPWNRRQRTYLSFFSGGGCYSHVGRQSAAGAQRISIGRGCNVMGVVAHEIAHALGFWHEQSRPDRDRYVTINWRNIASGVRHNFNKYSTSMINSRGVSYDYDSLMHYSAGAFTVNGRPTIVAKGGRRRLGQRYGLTSKDIQQAKLMYCGSNPRPQTPRPPRPPTPPPPGCQYTDKAKYCSFWKTKGYCTSSQYRSFMMKDCKKTCLCRQTVSCKDDNSKCTSWTRYCNHQTYGPYVRSVCKKTCKRCS</sequence>
<evidence type="ECO:0000256" key="9">
    <source>
        <dbReference type="ARBA" id="ARBA00023049"/>
    </source>
</evidence>
<dbReference type="FunCoup" id="A0A6P8HIK1">
    <property type="interactions" value="276"/>
</dbReference>
<dbReference type="SMART" id="SM00059">
    <property type="entry name" value="FN2"/>
    <property type="match status" value="1"/>
</dbReference>
<feature type="binding site" evidence="13">
    <location>
        <position position="257"/>
    </location>
    <ligand>
        <name>Zn(2+)</name>
        <dbReference type="ChEBI" id="CHEBI:29105"/>
        <note>catalytic</note>
    </ligand>
</feature>
<dbReference type="PANTHER" id="PTHR10127:SF780">
    <property type="entry name" value="METALLOENDOPEPTIDASE"/>
    <property type="match status" value="1"/>
</dbReference>
<evidence type="ECO:0000256" key="14">
    <source>
        <dbReference type="RuleBase" id="RU361183"/>
    </source>
</evidence>
<dbReference type="FunFam" id="3.40.390.10:FF:000028">
    <property type="entry name" value="Zinc metalloproteinase"/>
    <property type="match status" value="1"/>
</dbReference>
<dbReference type="InParanoid" id="A0A6P8HIK1"/>
<feature type="compositionally biased region" description="Pro residues" evidence="15">
    <location>
        <begin position="359"/>
        <end position="373"/>
    </location>
</feature>
<protein>
    <recommendedName>
        <fullName evidence="14">Metalloendopeptidase</fullName>
        <ecNumber evidence="14">3.4.24.-</ecNumber>
    </recommendedName>
</protein>
<feature type="disulfide bond" evidence="12">
    <location>
        <begin position="418"/>
        <end position="452"/>
    </location>
</feature>
<evidence type="ECO:0000256" key="7">
    <source>
        <dbReference type="ARBA" id="ARBA00022801"/>
    </source>
</evidence>
<dbReference type="CDD" id="cd04280">
    <property type="entry name" value="ZnMc_astacin_like"/>
    <property type="match status" value="1"/>
</dbReference>